<dbReference type="Proteomes" id="UP001056201">
    <property type="component" value="Chromosome 1"/>
</dbReference>
<feature type="chain" id="PRO_5046879559" evidence="2">
    <location>
        <begin position="26"/>
        <end position="329"/>
    </location>
</feature>
<dbReference type="Gene3D" id="3.40.190.10">
    <property type="entry name" value="Periplasmic binding protein-like II"/>
    <property type="match status" value="1"/>
</dbReference>
<evidence type="ECO:0000313" key="4">
    <source>
        <dbReference type="Proteomes" id="UP001056201"/>
    </source>
</evidence>
<accession>A0ABY4S838</accession>
<protein>
    <submittedName>
        <fullName evidence="3">Tripartite tricarboxylate transporter substrate binding protein</fullName>
    </submittedName>
</protein>
<dbReference type="SUPFAM" id="SSF53850">
    <property type="entry name" value="Periplasmic binding protein-like II"/>
    <property type="match status" value="1"/>
</dbReference>
<dbReference type="RefSeq" id="WP_250196274.1">
    <property type="nucleotide sequence ID" value="NZ_CP097635.1"/>
</dbReference>
<comment type="similarity">
    <text evidence="1">Belongs to the UPF0065 (bug) family.</text>
</comment>
<evidence type="ECO:0000313" key="3">
    <source>
        <dbReference type="EMBL" id="URI08052.1"/>
    </source>
</evidence>
<dbReference type="PANTHER" id="PTHR42928">
    <property type="entry name" value="TRICARBOXYLATE-BINDING PROTEIN"/>
    <property type="match status" value="1"/>
</dbReference>
<dbReference type="CDD" id="cd07012">
    <property type="entry name" value="PBP2_Bug_TTT"/>
    <property type="match status" value="1"/>
</dbReference>
<sequence length="329" mass="34228">MSFSPIRRRLMSALLALAAVPAAWAQGPAYPSRPVTVIVPFAAGGSVDAAARLVLQRLGERMKQTFVIENVAGAAGTIGTLRAVRARADGYTLLFAVASPITVAPLVSPALVKYDALRDLAPVAQVASSPFVLVGSPRLAANGTGPLLALARQQAGKLSYGTDGVGTSMHVTVSLIEQQAGVELMHVPYRSGPQVLTELASGLIDLAVMPVTLAQPFIKDGKVKAYGVTSRQRWASLPEVPALAETPELKNVAVESWYGLFAPAATDAALVDRLSREVSAALAEPELQQRLTDAGLKPAAQGPAQFAATLKAEKQALGAVVARAGIKTE</sequence>
<keyword evidence="4" id="KW-1185">Reference proteome</keyword>
<organism evidence="3 4">
    <name type="scientific">Aquincola tertiaricarbonis</name>
    <dbReference type="NCBI Taxonomy" id="391953"/>
    <lineage>
        <taxon>Bacteria</taxon>
        <taxon>Pseudomonadati</taxon>
        <taxon>Pseudomonadota</taxon>
        <taxon>Betaproteobacteria</taxon>
        <taxon>Burkholderiales</taxon>
        <taxon>Sphaerotilaceae</taxon>
        <taxon>Aquincola</taxon>
    </lineage>
</organism>
<dbReference type="PIRSF" id="PIRSF017082">
    <property type="entry name" value="YflP"/>
    <property type="match status" value="1"/>
</dbReference>
<dbReference type="InterPro" id="IPR005064">
    <property type="entry name" value="BUG"/>
</dbReference>
<evidence type="ECO:0000256" key="1">
    <source>
        <dbReference type="ARBA" id="ARBA00006987"/>
    </source>
</evidence>
<evidence type="ECO:0000256" key="2">
    <source>
        <dbReference type="SAM" id="SignalP"/>
    </source>
</evidence>
<keyword evidence="2" id="KW-0732">Signal</keyword>
<gene>
    <name evidence="3" type="ORF">MW290_05585</name>
</gene>
<dbReference type="InterPro" id="IPR042100">
    <property type="entry name" value="Bug_dom1"/>
</dbReference>
<name>A0ABY4S838_AQUTE</name>
<feature type="signal peptide" evidence="2">
    <location>
        <begin position="1"/>
        <end position="25"/>
    </location>
</feature>
<reference evidence="3" key="1">
    <citation type="submission" date="2022-05" db="EMBL/GenBank/DDBJ databases">
        <title>An RpoN-dependent PEP-CTERM gene is involved in floc formation of an Aquincola tertiaricarbonis strain.</title>
        <authorList>
            <person name="Qiu D."/>
            <person name="Xia M."/>
        </authorList>
    </citation>
    <scope>NUCLEOTIDE SEQUENCE</scope>
    <source>
        <strain evidence="3">RN12</strain>
    </source>
</reference>
<proteinExistence type="inferred from homology"/>
<dbReference type="PANTHER" id="PTHR42928:SF5">
    <property type="entry name" value="BLR1237 PROTEIN"/>
    <property type="match status" value="1"/>
</dbReference>
<dbReference type="EMBL" id="CP097635">
    <property type="protein sequence ID" value="URI08052.1"/>
    <property type="molecule type" value="Genomic_DNA"/>
</dbReference>
<dbReference type="Pfam" id="PF03401">
    <property type="entry name" value="TctC"/>
    <property type="match status" value="1"/>
</dbReference>
<dbReference type="Gene3D" id="3.40.190.150">
    <property type="entry name" value="Bordetella uptake gene, domain 1"/>
    <property type="match status" value="1"/>
</dbReference>